<accession>A0A1H7W076</accession>
<evidence type="ECO:0000313" key="7">
    <source>
        <dbReference type="Proteomes" id="UP000321425"/>
    </source>
</evidence>
<reference evidence="4 7" key="2">
    <citation type="submission" date="2019-07" db="EMBL/GenBank/DDBJ databases">
        <title>Whole genome shotgun sequence of Alkalibacterium putridalgicola NBRC 103243.</title>
        <authorList>
            <person name="Hosoyama A."/>
            <person name="Uohara A."/>
            <person name="Ohji S."/>
            <person name="Ichikawa N."/>
        </authorList>
    </citation>
    <scope>NUCLEOTIDE SEQUENCE [LARGE SCALE GENOMIC DNA]</scope>
    <source>
        <strain evidence="4 7">NBRC 103243</strain>
    </source>
</reference>
<evidence type="ECO:0000313" key="6">
    <source>
        <dbReference type="Proteomes" id="UP000198548"/>
    </source>
</evidence>
<keyword evidence="5" id="KW-0645">Protease</keyword>
<dbReference type="GO" id="GO:0080120">
    <property type="term" value="P:CAAX-box protein maturation"/>
    <property type="evidence" value="ECO:0007669"/>
    <property type="project" value="UniProtKB-ARBA"/>
</dbReference>
<feature type="transmembrane region" description="Helical" evidence="2">
    <location>
        <begin position="88"/>
        <end position="117"/>
    </location>
</feature>
<keyword evidence="5" id="KW-0378">Hydrolase</keyword>
<feature type="domain" description="CAAX prenyl protease 2/Lysostaphin resistance protein A-like" evidence="3">
    <location>
        <begin position="136"/>
        <end position="221"/>
    </location>
</feature>
<feature type="transmembrane region" description="Helical" evidence="2">
    <location>
        <begin position="251"/>
        <end position="273"/>
    </location>
</feature>
<evidence type="ECO:0000256" key="1">
    <source>
        <dbReference type="ARBA" id="ARBA00009067"/>
    </source>
</evidence>
<dbReference type="InterPro" id="IPR052710">
    <property type="entry name" value="CAAX_protease"/>
</dbReference>
<dbReference type="PANTHER" id="PTHR36435:SF1">
    <property type="entry name" value="CAAX AMINO TERMINAL PROTEASE FAMILY PROTEIN"/>
    <property type="match status" value="1"/>
</dbReference>
<dbReference type="GO" id="GO:0004175">
    <property type="term" value="F:endopeptidase activity"/>
    <property type="evidence" value="ECO:0007669"/>
    <property type="project" value="UniProtKB-ARBA"/>
</dbReference>
<comment type="similarity">
    <text evidence="1">Belongs to the UPF0177 family.</text>
</comment>
<dbReference type="Proteomes" id="UP000321425">
    <property type="component" value="Unassembled WGS sequence"/>
</dbReference>
<dbReference type="InterPro" id="IPR003675">
    <property type="entry name" value="Rce1/LyrA-like_dom"/>
</dbReference>
<dbReference type="EMBL" id="FOBL01000029">
    <property type="protein sequence ID" value="SEM14890.1"/>
    <property type="molecule type" value="Genomic_DNA"/>
</dbReference>
<evidence type="ECO:0000256" key="2">
    <source>
        <dbReference type="SAM" id="Phobius"/>
    </source>
</evidence>
<feature type="transmembrane region" description="Helical" evidence="2">
    <location>
        <begin position="137"/>
        <end position="157"/>
    </location>
</feature>
<feature type="transmembrane region" description="Helical" evidence="2">
    <location>
        <begin position="177"/>
        <end position="202"/>
    </location>
</feature>
<keyword evidence="2" id="KW-0812">Transmembrane</keyword>
<dbReference type="RefSeq" id="WP_091489205.1">
    <property type="nucleotide sequence ID" value="NZ_BJUX01000005.1"/>
</dbReference>
<dbReference type="STRING" id="426703.SAMN04488100_12912"/>
<protein>
    <submittedName>
        <fullName evidence="5">CAAX protease self-immunity</fullName>
    </submittedName>
</protein>
<keyword evidence="7" id="KW-1185">Reference proteome</keyword>
<proteinExistence type="inferred from homology"/>
<organism evidence="5 6">
    <name type="scientific">Alkalibacterium putridalgicola</name>
    <dbReference type="NCBI Taxonomy" id="426703"/>
    <lineage>
        <taxon>Bacteria</taxon>
        <taxon>Bacillati</taxon>
        <taxon>Bacillota</taxon>
        <taxon>Bacilli</taxon>
        <taxon>Lactobacillales</taxon>
        <taxon>Carnobacteriaceae</taxon>
        <taxon>Alkalibacterium</taxon>
    </lineage>
</organism>
<dbReference type="Pfam" id="PF02517">
    <property type="entry name" value="Rce1-like"/>
    <property type="match status" value="1"/>
</dbReference>
<dbReference type="Proteomes" id="UP000198548">
    <property type="component" value="Unassembled WGS sequence"/>
</dbReference>
<evidence type="ECO:0000259" key="3">
    <source>
        <dbReference type="Pfam" id="PF02517"/>
    </source>
</evidence>
<sequence>MYQKSFKHASLWGLLGWTILSFIAVTILTTVLLLAFAGEHFSFVRILSDSVLYFLVYKIVVSQMKKQALSIDAVAHSTPKKGHDLLKIAGWTLLIAVVATSFSIFLLTIVSFIPNIFDRLIPYLEQISTDDGLSASYLFVIAVIVAPIVEEIVFRGYIMNKWVDKYSVKKGIIFSSLLFMIFHFSSLFIPQLLLGLLCALVYVKYQNLFYAIFTHSLYNLLVILPALLVPSDEDAAVESLLQPSEGLPTDFIVFSVIFIVGLFIVIFLFARIFRSITSDQSPYAENLEHIEKTVTY</sequence>
<dbReference type="PANTHER" id="PTHR36435">
    <property type="entry name" value="SLR1288 PROTEIN"/>
    <property type="match status" value="1"/>
</dbReference>
<evidence type="ECO:0000313" key="4">
    <source>
        <dbReference type="EMBL" id="GEK88675.1"/>
    </source>
</evidence>
<dbReference type="GO" id="GO:0006508">
    <property type="term" value="P:proteolysis"/>
    <property type="evidence" value="ECO:0007669"/>
    <property type="project" value="UniProtKB-KW"/>
</dbReference>
<name>A0A1H7W076_9LACT</name>
<dbReference type="OrthoDB" id="8607342at2"/>
<keyword evidence="2" id="KW-1133">Transmembrane helix</keyword>
<keyword evidence="2" id="KW-0472">Membrane</keyword>
<evidence type="ECO:0000313" key="5">
    <source>
        <dbReference type="EMBL" id="SEM14890.1"/>
    </source>
</evidence>
<reference evidence="5 6" key="1">
    <citation type="submission" date="2016-10" db="EMBL/GenBank/DDBJ databases">
        <authorList>
            <person name="de Groot N.N."/>
        </authorList>
    </citation>
    <scope>NUCLEOTIDE SEQUENCE [LARGE SCALE GENOMIC DNA]</scope>
    <source>
        <strain evidence="5 6">DSM 19182</strain>
    </source>
</reference>
<dbReference type="EMBL" id="BJUX01000005">
    <property type="protein sequence ID" value="GEK88675.1"/>
    <property type="molecule type" value="Genomic_DNA"/>
</dbReference>
<feature type="transmembrane region" description="Helical" evidence="2">
    <location>
        <begin position="12"/>
        <end position="37"/>
    </location>
</feature>
<gene>
    <name evidence="4" type="ORF">APU01nite_07140</name>
    <name evidence="5" type="ORF">SAMN04488100_12912</name>
</gene>
<feature type="transmembrane region" description="Helical" evidence="2">
    <location>
        <begin position="208"/>
        <end position="230"/>
    </location>
</feature>
<dbReference type="AlphaFoldDB" id="A0A1H7W076"/>